<dbReference type="InterPro" id="IPR017979">
    <property type="entry name" value="GPCR_3_CS"/>
</dbReference>
<feature type="transmembrane region" description="Helical" evidence="12">
    <location>
        <begin position="761"/>
        <end position="784"/>
    </location>
</feature>
<dbReference type="InterPro" id="IPR000337">
    <property type="entry name" value="GPCR_3"/>
</dbReference>
<name>A0A4W3HJ78_CALMI</name>
<evidence type="ECO:0000256" key="6">
    <source>
        <dbReference type="ARBA" id="ARBA00022989"/>
    </source>
</evidence>
<dbReference type="Gene3D" id="3.40.50.2300">
    <property type="match status" value="2"/>
</dbReference>
<gene>
    <name evidence="14" type="primary">LOC103189331</name>
</gene>
<feature type="transmembrane region" description="Helical" evidence="12">
    <location>
        <begin position="672"/>
        <end position="696"/>
    </location>
</feature>
<dbReference type="GO" id="GO:0005886">
    <property type="term" value="C:plasma membrane"/>
    <property type="evidence" value="ECO:0007669"/>
    <property type="project" value="UniProtKB-SubCell"/>
</dbReference>
<keyword evidence="7" id="KW-0297">G-protein coupled receptor</keyword>
<dbReference type="PANTHER" id="PTHR24061">
    <property type="entry name" value="CALCIUM-SENSING RECEPTOR-RELATED"/>
    <property type="match status" value="1"/>
</dbReference>
<dbReference type="FunFam" id="3.40.50.2300:FF:000475">
    <property type="entry name" value="Olfactory receptor C family, g2"/>
    <property type="match status" value="1"/>
</dbReference>
<feature type="domain" description="G-protein coupled receptors family 3 profile" evidence="13">
    <location>
        <begin position="602"/>
        <end position="866"/>
    </location>
</feature>
<evidence type="ECO:0000259" key="13">
    <source>
        <dbReference type="PROSITE" id="PS50259"/>
    </source>
</evidence>
<reference evidence="15" key="3">
    <citation type="journal article" date="2014" name="Nature">
        <title>Elephant shark genome provides unique insights into gnathostome evolution.</title>
        <authorList>
            <consortium name="International Elephant Shark Genome Sequencing Consortium"/>
            <person name="Venkatesh B."/>
            <person name="Lee A.P."/>
            <person name="Ravi V."/>
            <person name="Maurya A.K."/>
            <person name="Lian M.M."/>
            <person name="Swann J.B."/>
            <person name="Ohta Y."/>
            <person name="Flajnik M.F."/>
            <person name="Sutoh Y."/>
            <person name="Kasahara M."/>
            <person name="Hoon S."/>
            <person name="Gangu V."/>
            <person name="Roy S.W."/>
            <person name="Irimia M."/>
            <person name="Korzh V."/>
            <person name="Kondrychyn I."/>
            <person name="Lim Z.W."/>
            <person name="Tay B.H."/>
            <person name="Tohari S."/>
            <person name="Kong K.W."/>
            <person name="Ho S."/>
            <person name="Lorente-Galdos B."/>
            <person name="Quilez J."/>
            <person name="Marques-Bonet T."/>
            <person name="Raney B.J."/>
            <person name="Ingham P.W."/>
            <person name="Tay A."/>
            <person name="Hillier L.W."/>
            <person name="Minx P."/>
            <person name="Boehm T."/>
            <person name="Wilson R.K."/>
            <person name="Brenner S."/>
            <person name="Warren W.C."/>
        </authorList>
    </citation>
    <scope>NUCLEOTIDE SEQUENCE [LARGE SCALE GENOMIC DNA]</scope>
</reference>
<keyword evidence="8 12" id="KW-0472">Membrane</keyword>
<dbReference type="PRINTS" id="PR01535">
    <property type="entry name" value="VOMERONASL2R"/>
</dbReference>
<evidence type="ECO:0000256" key="7">
    <source>
        <dbReference type="ARBA" id="ARBA00023040"/>
    </source>
</evidence>
<dbReference type="CDD" id="cd15283">
    <property type="entry name" value="7tmC_V2R_pheromone"/>
    <property type="match status" value="1"/>
</dbReference>
<evidence type="ECO:0000313" key="14">
    <source>
        <dbReference type="Ensembl" id="ENSCMIP00000016086.1"/>
    </source>
</evidence>
<dbReference type="InterPro" id="IPR000068">
    <property type="entry name" value="GPCR_3_Ca_sens_rcpt-rel"/>
</dbReference>
<proteinExistence type="inferred from homology"/>
<dbReference type="GeneTree" id="ENSGT01050000244874"/>
<dbReference type="Ensembl" id="ENSCMIT00000016415.1">
    <property type="protein sequence ID" value="ENSCMIP00000016086.1"/>
    <property type="gene ID" value="ENSCMIG00000007790.1"/>
</dbReference>
<dbReference type="InterPro" id="IPR001828">
    <property type="entry name" value="ANF_lig-bd_rcpt"/>
</dbReference>
<dbReference type="Gene3D" id="2.10.50.30">
    <property type="entry name" value="GPCR, family 3, nine cysteines domain"/>
    <property type="match status" value="1"/>
</dbReference>
<keyword evidence="6 12" id="KW-1133">Transmembrane helix</keyword>
<reference evidence="15" key="1">
    <citation type="journal article" date="2006" name="Science">
        <title>Ancient noncoding elements conserved in the human genome.</title>
        <authorList>
            <person name="Venkatesh B."/>
            <person name="Kirkness E.F."/>
            <person name="Loh Y.H."/>
            <person name="Halpern A.L."/>
            <person name="Lee A.P."/>
            <person name="Johnson J."/>
            <person name="Dandona N."/>
            <person name="Viswanathan L.D."/>
            <person name="Tay A."/>
            <person name="Venter J.C."/>
            <person name="Strausberg R.L."/>
            <person name="Brenner S."/>
        </authorList>
    </citation>
    <scope>NUCLEOTIDE SEQUENCE [LARGE SCALE GENOMIC DNA]</scope>
</reference>
<evidence type="ECO:0000256" key="12">
    <source>
        <dbReference type="SAM" id="Phobius"/>
    </source>
</evidence>
<dbReference type="CDD" id="cd06364">
    <property type="entry name" value="PBP1_CaSR"/>
    <property type="match status" value="1"/>
</dbReference>
<sequence length="871" mass="97793">IHLCLSKCSGIDLRLQFSRGIISRGEESQCKLEGKFDLPALTKTGEIILGGMFNIHSDTLNFYSFLLNCFCLSYSFDFRSFRLVQTMIFAIEEINRNQNLLPNLTLGYRILDDCSSSTIATKAALALVNGMEESFSFNNCSNSPKIPALVGGGGSSESIAVARTIGLFKIPLISYFSTCACLSNRKEYPAFYRTIPSDYYQSKLLAQLVKTFEWTWIGVIRSNNDYGNFGMQSFIEAVEKLGICIAFSESFSRTDPREKIERIVEVIKRSTTKVVVAFSATGEMRLLFREVVRQNVTGIQWIGSEAWVTAELLSPDESNRFLTGTMGPAIQRTAVVGLRDFLMKVHPQKFPGNALVKEFWETTFSCTLSSAKTTKEPNDLSPYQQCTGNENLNEIHNAYSDIITDGSSYNVYKAVYAFAHAVHNMLACEYGKGPFTNKTCANVSIFEPWQLRHYMQSVNFTTNTGDKVYFDSNGDPVAKYDLINWQSNTQGFPRIVTVGYYDASTPPGKELMLNIRKLEWNGGNNKIPRAVCAESCLPGTRKVHRKRQPICCFDCTECADGEVSNTTDALDCIKCPLEYWTNQRKDKCIQKEIEFLSFEEMLGIVLVTIGLVGIGVTLTTTVIFYQHRDTPIVKANNSELSFLLLFALTLCFLCSLTFIGEPSMWSCKLRRVSFGIAFVLCISCILGKTILVLMAFKATLPNNNMMKWFGPTQQRLSVFLLTLIQSLICALWLTFSPPSPVKNIKYYRDIIILECDVGSITAFYCVSTYIGLLSAVCFILAFLARNLPDHFNEAKCITFSMLIFCTVWMAFIPAYVSSPGRYTVAVEVFAILASSFGLLLCIFVPKCRIILLKPENNTRQYIMSKDPSKKL</sequence>
<evidence type="ECO:0000256" key="8">
    <source>
        <dbReference type="ARBA" id="ARBA00023136"/>
    </source>
</evidence>
<dbReference type="PROSITE" id="PS00981">
    <property type="entry name" value="G_PROTEIN_RECEP_F3_3"/>
    <property type="match status" value="1"/>
</dbReference>
<keyword evidence="10" id="KW-0325">Glycoprotein</keyword>
<dbReference type="Pfam" id="PF07562">
    <property type="entry name" value="NCD3G"/>
    <property type="match status" value="1"/>
</dbReference>
<dbReference type="Pfam" id="PF00003">
    <property type="entry name" value="7tm_3"/>
    <property type="match status" value="1"/>
</dbReference>
<keyword evidence="3" id="KW-1003">Cell membrane</keyword>
<dbReference type="InterPro" id="IPR038550">
    <property type="entry name" value="GPCR_3_9-Cys_sf"/>
</dbReference>
<reference evidence="15" key="2">
    <citation type="journal article" date="2007" name="PLoS Biol.">
        <title>Survey sequencing and comparative analysis of the elephant shark (Callorhinchus milii) genome.</title>
        <authorList>
            <person name="Venkatesh B."/>
            <person name="Kirkness E.F."/>
            <person name="Loh Y.H."/>
            <person name="Halpern A.L."/>
            <person name="Lee A.P."/>
            <person name="Johnson J."/>
            <person name="Dandona N."/>
            <person name="Viswanathan L.D."/>
            <person name="Tay A."/>
            <person name="Venter J.C."/>
            <person name="Strausberg R.L."/>
            <person name="Brenner S."/>
        </authorList>
    </citation>
    <scope>NUCLEOTIDE SEQUENCE [LARGE SCALE GENOMIC DNA]</scope>
</reference>
<comment type="similarity">
    <text evidence="2">Belongs to the G-protein coupled receptor 3 family.</text>
</comment>
<reference evidence="14" key="5">
    <citation type="submission" date="2025-09" db="UniProtKB">
        <authorList>
            <consortium name="Ensembl"/>
        </authorList>
    </citation>
    <scope>IDENTIFICATION</scope>
</reference>
<evidence type="ECO:0000256" key="4">
    <source>
        <dbReference type="ARBA" id="ARBA00022692"/>
    </source>
</evidence>
<keyword evidence="11" id="KW-0807">Transducer</keyword>
<protein>
    <submittedName>
        <fullName evidence="14">Extracellular calcium-sensing receptor-like</fullName>
    </submittedName>
</protein>
<dbReference type="PROSITE" id="PS50259">
    <property type="entry name" value="G_PROTEIN_RECEP_F3_4"/>
    <property type="match status" value="1"/>
</dbReference>
<keyword evidence="15" id="KW-1185">Reference proteome</keyword>
<dbReference type="InParanoid" id="A0A4W3HJ78"/>
<organism evidence="14 15">
    <name type="scientific">Callorhinchus milii</name>
    <name type="common">Ghost shark</name>
    <dbReference type="NCBI Taxonomy" id="7868"/>
    <lineage>
        <taxon>Eukaryota</taxon>
        <taxon>Metazoa</taxon>
        <taxon>Chordata</taxon>
        <taxon>Craniata</taxon>
        <taxon>Vertebrata</taxon>
        <taxon>Chondrichthyes</taxon>
        <taxon>Holocephali</taxon>
        <taxon>Chimaeriformes</taxon>
        <taxon>Callorhinchidae</taxon>
        <taxon>Callorhinchus</taxon>
    </lineage>
</organism>
<evidence type="ECO:0000256" key="10">
    <source>
        <dbReference type="ARBA" id="ARBA00023180"/>
    </source>
</evidence>
<evidence type="ECO:0000256" key="1">
    <source>
        <dbReference type="ARBA" id="ARBA00004651"/>
    </source>
</evidence>
<feature type="transmembrane region" description="Helical" evidence="12">
    <location>
        <begin position="601"/>
        <end position="625"/>
    </location>
</feature>
<dbReference type="InterPro" id="IPR028082">
    <property type="entry name" value="Peripla_BP_I"/>
</dbReference>
<feature type="transmembrane region" description="Helical" evidence="12">
    <location>
        <begin position="796"/>
        <end position="816"/>
    </location>
</feature>
<evidence type="ECO:0000313" key="15">
    <source>
        <dbReference type="Proteomes" id="UP000314986"/>
    </source>
</evidence>
<evidence type="ECO:0000256" key="9">
    <source>
        <dbReference type="ARBA" id="ARBA00023170"/>
    </source>
</evidence>
<dbReference type="InterPro" id="IPR017978">
    <property type="entry name" value="GPCR_3_C"/>
</dbReference>
<dbReference type="SUPFAM" id="SSF53822">
    <property type="entry name" value="Periplasmic binding protein-like I"/>
    <property type="match status" value="1"/>
</dbReference>
<feature type="transmembrane region" description="Helical" evidence="12">
    <location>
        <begin position="822"/>
        <end position="844"/>
    </location>
</feature>
<evidence type="ECO:0000256" key="3">
    <source>
        <dbReference type="ARBA" id="ARBA00022475"/>
    </source>
</evidence>
<dbReference type="Pfam" id="PF01094">
    <property type="entry name" value="ANF_receptor"/>
    <property type="match status" value="1"/>
</dbReference>
<keyword evidence="4 12" id="KW-0812">Transmembrane</keyword>
<feature type="transmembrane region" description="Helical" evidence="12">
    <location>
        <begin position="640"/>
        <end position="660"/>
    </location>
</feature>
<dbReference type="GO" id="GO:0004930">
    <property type="term" value="F:G protein-coupled receptor activity"/>
    <property type="evidence" value="ECO:0007669"/>
    <property type="project" value="UniProtKB-KW"/>
</dbReference>
<reference evidence="14" key="4">
    <citation type="submission" date="2025-08" db="UniProtKB">
        <authorList>
            <consortium name="Ensembl"/>
        </authorList>
    </citation>
    <scope>IDENTIFICATION</scope>
</reference>
<dbReference type="AlphaFoldDB" id="A0A4W3HJ78"/>
<accession>A0A4W3HJ78</accession>
<evidence type="ECO:0000256" key="11">
    <source>
        <dbReference type="ARBA" id="ARBA00023224"/>
    </source>
</evidence>
<dbReference type="InterPro" id="IPR011500">
    <property type="entry name" value="GPCR_3_9-Cys_dom"/>
</dbReference>
<dbReference type="PANTHER" id="PTHR24061:SF528">
    <property type="entry name" value="C-FAMILY ODORANT RECEPTOR OLFCD2-RELATED"/>
    <property type="match status" value="1"/>
</dbReference>
<dbReference type="InterPro" id="IPR004073">
    <property type="entry name" value="GPCR_3_vmron_rcpt_2"/>
</dbReference>
<dbReference type="Proteomes" id="UP000314986">
    <property type="component" value="Unassembled WGS sequence"/>
</dbReference>
<comment type="subcellular location">
    <subcellularLocation>
        <location evidence="1">Cell membrane</location>
        <topology evidence="1">Multi-pass membrane protein</topology>
    </subcellularLocation>
</comment>
<dbReference type="FunFam" id="2.10.50.30:FF:000002">
    <property type="entry name" value="Vomeronasal 2 receptor, h1"/>
    <property type="match status" value="1"/>
</dbReference>
<keyword evidence="9" id="KW-0675">Receptor</keyword>
<dbReference type="PRINTS" id="PR00248">
    <property type="entry name" value="GPCRMGR"/>
</dbReference>
<dbReference type="FunFam" id="3.40.50.2300:FF:000125">
    <property type="entry name" value="Vomeronasal 2, receptor 88"/>
    <property type="match status" value="1"/>
</dbReference>
<keyword evidence="5" id="KW-0732">Signal</keyword>
<evidence type="ECO:0000256" key="2">
    <source>
        <dbReference type="ARBA" id="ARBA00007242"/>
    </source>
</evidence>
<evidence type="ECO:0000256" key="5">
    <source>
        <dbReference type="ARBA" id="ARBA00022729"/>
    </source>
</evidence>
<feature type="transmembrane region" description="Helical" evidence="12">
    <location>
        <begin position="716"/>
        <end position="735"/>
    </location>
</feature>